<organism evidence="2 3">
    <name type="scientific">Candidatus Ornithospirochaeta stercoripullorum</name>
    <dbReference type="NCBI Taxonomy" id="2840899"/>
    <lineage>
        <taxon>Bacteria</taxon>
        <taxon>Pseudomonadati</taxon>
        <taxon>Spirochaetota</taxon>
        <taxon>Spirochaetia</taxon>
        <taxon>Spirochaetales</taxon>
        <taxon>Spirochaetaceae</taxon>
        <taxon>Spirochaetaceae incertae sedis</taxon>
        <taxon>Candidatus Ornithospirochaeta</taxon>
    </lineage>
</organism>
<feature type="domain" description="Thiamin/hydroxymethyl pyrimidine-binding YkoF putative" evidence="1">
    <location>
        <begin position="22"/>
        <end position="101"/>
    </location>
</feature>
<gene>
    <name evidence="2" type="ORF">IAA97_01720</name>
</gene>
<dbReference type="AlphaFoldDB" id="A0A9D9DX92"/>
<proteinExistence type="predicted"/>
<name>A0A9D9DX92_9SPIO</name>
<dbReference type="Pfam" id="PF07615">
    <property type="entry name" value="Ykof"/>
    <property type="match status" value="2"/>
</dbReference>
<dbReference type="InterPro" id="IPR029756">
    <property type="entry name" value="MTH1187/YkoF-like"/>
</dbReference>
<dbReference type="SUPFAM" id="SSF89957">
    <property type="entry name" value="MTH1187/YkoF-like"/>
    <property type="match status" value="1"/>
</dbReference>
<evidence type="ECO:0000313" key="3">
    <source>
        <dbReference type="Proteomes" id="UP000823615"/>
    </source>
</evidence>
<dbReference type="Gene3D" id="3.30.70.930">
    <property type="match status" value="2"/>
</dbReference>
<dbReference type="Proteomes" id="UP000823615">
    <property type="component" value="Unassembled WGS sequence"/>
</dbReference>
<accession>A0A9D9DX92</accession>
<reference evidence="2" key="2">
    <citation type="journal article" date="2021" name="PeerJ">
        <title>Extensive microbial diversity within the chicken gut microbiome revealed by metagenomics and culture.</title>
        <authorList>
            <person name="Gilroy R."/>
            <person name="Ravi A."/>
            <person name="Getino M."/>
            <person name="Pursley I."/>
            <person name="Horton D.L."/>
            <person name="Alikhan N.F."/>
            <person name="Baker D."/>
            <person name="Gharbi K."/>
            <person name="Hall N."/>
            <person name="Watson M."/>
            <person name="Adriaenssens E.M."/>
            <person name="Foster-Nyarko E."/>
            <person name="Jarju S."/>
            <person name="Secka A."/>
            <person name="Antonio M."/>
            <person name="Oren A."/>
            <person name="Chaudhuri R.R."/>
            <person name="La Ragione R."/>
            <person name="Hildebrand F."/>
            <person name="Pallen M.J."/>
        </authorList>
    </citation>
    <scope>NUCLEOTIDE SEQUENCE</scope>
    <source>
        <strain evidence="2">7293</strain>
    </source>
</reference>
<evidence type="ECO:0000313" key="2">
    <source>
        <dbReference type="EMBL" id="MBO8435684.1"/>
    </source>
</evidence>
<evidence type="ECO:0000259" key="1">
    <source>
        <dbReference type="Pfam" id="PF07615"/>
    </source>
</evidence>
<sequence length="207" mass="22929">MDKHYVSYGSCCAGSCGASKDITGCRFSISPMSDDFIDIILSSISKVDTSKIWSKTDRLSTIYRGKRCHVLDALKACFVYSYRKDVHSTMEITLSKGCPGDTDAESHLADDDALLNEGNIADIHFPVASKISLYPMGISNYMQYIADVVNKSIALGIYDSSSHYATILKGDVQDLFSYFGWVAEYCEKRLSHYVFEITLSVNSPTAE</sequence>
<reference evidence="2" key="1">
    <citation type="submission" date="2020-10" db="EMBL/GenBank/DDBJ databases">
        <authorList>
            <person name="Gilroy R."/>
        </authorList>
    </citation>
    <scope>NUCLEOTIDE SEQUENCE</scope>
    <source>
        <strain evidence="2">7293</strain>
    </source>
</reference>
<comment type="caution">
    <text evidence="2">The sequence shown here is derived from an EMBL/GenBank/DDBJ whole genome shotgun (WGS) entry which is preliminary data.</text>
</comment>
<dbReference type="InterPro" id="IPR011522">
    <property type="entry name" value="Thiamin/HMP-bd_put_YkoF"/>
</dbReference>
<feature type="domain" description="Thiamin/hydroxymethyl pyrimidine-binding YkoF putative" evidence="1">
    <location>
        <begin position="128"/>
        <end position="205"/>
    </location>
</feature>
<dbReference type="EMBL" id="JADIMT010000030">
    <property type="protein sequence ID" value="MBO8435684.1"/>
    <property type="molecule type" value="Genomic_DNA"/>
</dbReference>
<protein>
    <submittedName>
        <fullName evidence="2">Thiamine-binding protein</fullName>
    </submittedName>
</protein>